<dbReference type="CDD" id="cd00165">
    <property type="entry name" value="S4"/>
    <property type="match status" value="1"/>
</dbReference>
<evidence type="ECO:0000256" key="3">
    <source>
        <dbReference type="ARBA" id="ARBA00023235"/>
    </source>
</evidence>
<proteinExistence type="inferred from homology"/>
<dbReference type="InterPro" id="IPR020103">
    <property type="entry name" value="PsdUridine_synth_cat_dom_sf"/>
</dbReference>
<evidence type="ECO:0000256" key="2">
    <source>
        <dbReference type="ARBA" id="ARBA00022884"/>
    </source>
</evidence>
<dbReference type="InterPro" id="IPR020094">
    <property type="entry name" value="TruA/RsuA/RluB/E/F_N"/>
</dbReference>
<evidence type="ECO:0000256" key="7">
    <source>
        <dbReference type="RuleBase" id="RU003887"/>
    </source>
</evidence>
<dbReference type="InterPro" id="IPR050343">
    <property type="entry name" value="RsuA_PseudoU_synthase"/>
</dbReference>
<feature type="domain" description="Pseudouridine synthase RsuA/RluA-like" evidence="8">
    <location>
        <begin position="61"/>
        <end position="195"/>
    </location>
</feature>
<dbReference type="Pfam" id="PF01479">
    <property type="entry name" value="S4"/>
    <property type="match status" value="1"/>
</dbReference>
<dbReference type="NCBIfam" id="TIGR00093">
    <property type="entry name" value="pseudouridine synthase"/>
    <property type="match status" value="1"/>
</dbReference>
<dbReference type="GO" id="GO:0003723">
    <property type="term" value="F:RNA binding"/>
    <property type="evidence" value="ECO:0007669"/>
    <property type="project" value="UniProtKB-KW"/>
</dbReference>
<dbReference type="STRING" id="574349.SAMN05443545_105203"/>
<dbReference type="PROSITE" id="PS50889">
    <property type="entry name" value="S4"/>
    <property type="match status" value="1"/>
</dbReference>
<dbReference type="EC" id="5.4.99.-" evidence="7"/>
<dbReference type="InterPro" id="IPR036986">
    <property type="entry name" value="S4_RNA-bd_sf"/>
</dbReference>
<comment type="function">
    <text evidence="5">Responsible for synthesis of pseudouridine from uracil-516 in 16S ribosomal RNA.</text>
</comment>
<dbReference type="InterPro" id="IPR006145">
    <property type="entry name" value="PsdUridine_synth_RsuA/RluA"/>
</dbReference>
<dbReference type="PROSITE" id="PS01149">
    <property type="entry name" value="PSI_RSU"/>
    <property type="match status" value="1"/>
</dbReference>
<evidence type="ECO:0000313" key="11">
    <source>
        <dbReference type="Proteomes" id="UP000198500"/>
    </source>
</evidence>
<evidence type="ECO:0000259" key="9">
    <source>
        <dbReference type="Pfam" id="PF01479"/>
    </source>
</evidence>
<keyword evidence="3 7" id="KW-0413">Isomerase</keyword>
<protein>
    <recommendedName>
        <fullName evidence="7">Pseudouridine synthase</fullName>
        <ecNumber evidence="7">5.4.99.-</ecNumber>
    </recommendedName>
</protein>
<gene>
    <name evidence="10" type="ORF">SAMN05443545_105203</name>
</gene>
<dbReference type="GO" id="GO:0005829">
    <property type="term" value="C:cytosol"/>
    <property type="evidence" value="ECO:0007669"/>
    <property type="project" value="UniProtKB-ARBA"/>
</dbReference>
<dbReference type="GO" id="GO:0160136">
    <property type="term" value="F:16S rRNA pseudouridine(516) synthase activity"/>
    <property type="evidence" value="ECO:0007669"/>
    <property type="project" value="UniProtKB-EC"/>
</dbReference>
<dbReference type="RefSeq" id="WP_092569648.1">
    <property type="nucleotide sequence ID" value="NZ_BMXH01000003.1"/>
</dbReference>
<evidence type="ECO:0000313" key="10">
    <source>
        <dbReference type="EMBL" id="SDX40296.1"/>
    </source>
</evidence>
<dbReference type="GO" id="GO:0000455">
    <property type="term" value="P:enzyme-directed rRNA pseudouridine synthesis"/>
    <property type="evidence" value="ECO:0007669"/>
    <property type="project" value="UniProtKB-ARBA"/>
</dbReference>
<organism evidence="10 11">
    <name type="scientific">Aidingimonas halophila</name>
    <dbReference type="NCBI Taxonomy" id="574349"/>
    <lineage>
        <taxon>Bacteria</taxon>
        <taxon>Pseudomonadati</taxon>
        <taxon>Pseudomonadota</taxon>
        <taxon>Gammaproteobacteria</taxon>
        <taxon>Oceanospirillales</taxon>
        <taxon>Halomonadaceae</taxon>
        <taxon>Aidingimonas</taxon>
    </lineage>
</organism>
<keyword evidence="2 6" id="KW-0694">RNA-binding</keyword>
<dbReference type="InterPro" id="IPR018496">
    <property type="entry name" value="PsdUridine_synth_RsuA/RluB_CS"/>
</dbReference>
<dbReference type="PANTHER" id="PTHR47683:SF4">
    <property type="entry name" value="PSEUDOURIDINE SYNTHASE"/>
    <property type="match status" value="1"/>
</dbReference>
<dbReference type="EMBL" id="FNNI01000005">
    <property type="protein sequence ID" value="SDX40296.1"/>
    <property type="molecule type" value="Genomic_DNA"/>
</dbReference>
<evidence type="ECO:0000256" key="4">
    <source>
        <dbReference type="ARBA" id="ARBA00036749"/>
    </source>
</evidence>
<dbReference type="Proteomes" id="UP000198500">
    <property type="component" value="Unassembled WGS sequence"/>
</dbReference>
<evidence type="ECO:0000256" key="6">
    <source>
        <dbReference type="PROSITE-ProRule" id="PRU00182"/>
    </source>
</evidence>
<keyword evidence="11" id="KW-1185">Reference proteome</keyword>
<dbReference type="OrthoDB" id="9807213at2"/>
<dbReference type="Gene3D" id="3.30.70.580">
    <property type="entry name" value="Pseudouridine synthase I, catalytic domain, N-terminal subdomain"/>
    <property type="match status" value="1"/>
</dbReference>
<evidence type="ECO:0000256" key="5">
    <source>
        <dbReference type="ARBA" id="ARBA00037590"/>
    </source>
</evidence>
<feature type="domain" description="RNA-binding S4" evidence="9">
    <location>
        <begin position="1"/>
        <end position="46"/>
    </location>
</feature>
<accession>A0A1H3BEG8</accession>
<dbReference type="SUPFAM" id="SSF55120">
    <property type="entry name" value="Pseudouridine synthase"/>
    <property type="match status" value="1"/>
</dbReference>
<dbReference type="SUPFAM" id="SSF55174">
    <property type="entry name" value="Alpha-L RNA-binding motif"/>
    <property type="match status" value="1"/>
</dbReference>
<dbReference type="Pfam" id="PF00849">
    <property type="entry name" value="PseudoU_synth_2"/>
    <property type="match status" value="1"/>
</dbReference>
<name>A0A1H3BEG8_9GAMM</name>
<comment type="similarity">
    <text evidence="1 7">Belongs to the pseudouridine synthase RsuA family.</text>
</comment>
<evidence type="ECO:0000256" key="1">
    <source>
        <dbReference type="ARBA" id="ARBA00008348"/>
    </source>
</evidence>
<dbReference type="Gene3D" id="3.10.290.10">
    <property type="entry name" value="RNA-binding S4 domain"/>
    <property type="match status" value="1"/>
</dbReference>
<dbReference type="AlphaFoldDB" id="A0A1H3BEG8"/>
<dbReference type="PANTHER" id="PTHR47683">
    <property type="entry name" value="PSEUDOURIDINE SYNTHASE FAMILY PROTEIN-RELATED"/>
    <property type="match status" value="1"/>
</dbReference>
<dbReference type="Gene3D" id="3.30.70.1560">
    <property type="entry name" value="Alpha-L RNA-binding motif"/>
    <property type="match status" value="1"/>
</dbReference>
<comment type="catalytic activity">
    <reaction evidence="4">
        <text>uridine(516) in 16S rRNA = pseudouridine(516) in 16S rRNA</text>
        <dbReference type="Rhea" id="RHEA:38867"/>
        <dbReference type="Rhea" id="RHEA-COMP:10089"/>
        <dbReference type="Rhea" id="RHEA-COMP:10090"/>
        <dbReference type="ChEBI" id="CHEBI:65314"/>
        <dbReference type="ChEBI" id="CHEBI:65315"/>
        <dbReference type="EC" id="5.4.99.19"/>
    </reaction>
</comment>
<evidence type="ECO:0000259" key="8">
    <source>
        <dbReference type="Pfam" id="PF00849"/>
    </source>
</evidence>
<dbReference type="FunFam" id="3.30.70.1560:FF:000001">
    <property type="entry name" value="Pseudouridine synthase"/>
    <property type="match status" value="1"/>
</dbReference>
<dbReference type="InterPro" id="IPR000748">
    <property type="entry name" value="PsdUridine_synth_RsuA/RluB/E/F"/>
</dbReference>
<sequence length="233" mass="26199">MRLDKYLCDTASLTRNLAKRAIRREEVRVDGHVTRDAAMQVTEENDVEWLGQRLVLSGPRYLMMNKPSGIECTSHSSHYQTVFELIDLPNVQRLHSAGRLDVDTTGLVFLTDDGQWSHRVTSPRHACKKVYLATLADPLEGEVAEKVKKAFAEGVQLKGENRVTRPASLELLSPVDARITIQEGKYHQVRRMFAAFGNHVEALHRESVGPVSLDPDLAPGESRMLRQAEILSF</sequence>
<dbReference type="NCBIfam" id="NF008097">
    <property type="entry name" value="PRK10839.1"/>
    <property type="match status" value="1"/>
</dbReference>
<dbReference type="InterPro" id="IPR042092">
    <property type="entry name" value="PsdUridine_s_RsuA/RluB/E/F_cat"/>
</dbReference>
<dbReference type="CDD" id="cd02553">
    <property type="entry name" value="PseudoU_synth_RsuA"/>
    <property type="match status" value="1"/>
</dbReference>
<reference evidence="10 11" key="1">
    <citation type="submission" date="2016-10" db="EMBL/GenBank/DDBJ databases">
        <authorList>
            <person name="de Groot N.N."/>
        </authorList>
    </citation>
    <scope>NUCLEOTIDE SEQUENCE [LARGE SCALE GENOMIC DNA]</scope>
    <source>
        <strain evidence="10 11">DSM 19219</strain>
    </source>
</reference>
<dbReference type="InterPro" id="IPR002942">
    <property type="entry name" value="S4_RNA-bd"/>
</dbReference>